<dbReference type="InterPro" id="IPR030429">
    <property type="entry name" value="Sarcospan"/>
</dbReference>
<feature type="region of interest" description="Disordered" evidence="1">
    <location>
        <begin position="1"/>
        <end position="24"/>
    </location>
</feature>
<dbReference type="Proteomes" id="UP000075920">
    <property type="component" value="Unassembled WGS sequence"/>
</dbReference>
<dbReference type="STRING" id="112268.A0A182VT37"/>
<dbReference type="PANTHER" id="PTHR15260">
    <property type="entry name" value="SARCOSPAN"/>
    <property type="match status" value="1"/>
</dbReference>
<dbReference type="VEuPathDB" id="VectorBase:AMIN001227"/>
<dbReference type="EnsemblMetazoa" id="AMIN001227-RA">
    <property type="protein sequence ID" value="AMIN001227-PA"/>
    <property type="gene ID" value="AMIN001227"/>
</dbReference>
<reference evidence="3" key="2">
    <citation type="submission" date="2020-05" db="UniProtKB">
        <authorList>
            <consortium name="EnsemblMetazoa"/>
        </authorList>
    </citation>
    <scope>IDENTIFICATION</scope>
    <source>
        <strain evidence="3">MINIMUS1</strain>
    </source>
</reference>
<accession>A0A182VT37</accession>
<feature type="transmembrane region" description="Helical" evidence="2">
    <location>
        <begin position="242"/>
        <end position="263"/>
    </location>
</feature>
<proteinExistence type="predicted"/>
<dbReference type="GO" id="GO:0016010">
    <property type="term" value="C:dystrophin-associated glycoprotein complex"/>
    <property type="evidence" value="ECO:0007669"/>
    <property type="project" value="InterPro"/>
</dbReference>
<dbReference type="AlphaFoldDB" id="A0A182VT37"/>
<reference evidence="4" key="1">
    <citation type="submission" date="2013-03" db="EMBL/GenBank/DDBJ databases">
        <title>The Genome Sequence of Anopheles minimus MINIMUS1.</title>
        <authorList>
            <consortium name="The Broad Institute Genomics Platform"/>
            <person name="Neafsey D.E."/>
            <person name="Walton C."/>
            <person name="Walker B."/>
            <person name="Young S.K."/>
            <person name="Zeng Q."/>
            <person name="Gargeya S."/>
            <person name="Fitzgerald M."/>
            <person name="Haas B."/>
            <person name="Abouelleil A."/>
            <person name="Allen A.W."/>
            <person name="Alvarado L."/>
            <person name="Arachchi H.M."/>
            <person name="Berlin A.M."/>
            <person name="Chapman S.B."/>
            <person name="Gainer-Dewar J."/>
            <person name="Goldberg J."/>
            <person name="Griggs A."/>
            <person name="Gujja S."/>
            <person name="Hansen M."/>
            <person name="Howarth C."/>
            <person name="Imamovic A."/>
            <person name="Ireland A."/>
            <person name="Larimer J."/>
            <person name="McCowan C."/>
            <person name="Murphy C."/>
            <person name="Pearson M."/>
            <person name="Poon T.W."/>
            <person name="Priest M."/>
            <person name="Roberts A."/>
            <person name="Saif S."/>
            <person name="Shea T."/>
            <person name="Sisk P."/>
            <person name="Sykes S."/>
            <person name="Wortman J."/>
            <person name="Nusbaum C."/>
            <person name="Birren B."/>
        </authorList>
    </citation>
    <scope>NUCLEOTIDE SEQUENCE [LARGE SCALE GENOMIC DNA]</scope>
    <source>
        <strain evidence="4">MINIMUS1</strain>
    </source>
</reference>
<sequence>MTSSAPNAHQQQSPTAPIGERPLSFYDNLSTSSAGGRIIQFPDIQFRFNENIPDRRSVHSSAKSDFFGLNPAPVTGPLSLTTNSGDSEADQLPQPVNTPNNLNRSFDNGAGSIAAGVSASSPTSSGGSSTAPMHSPSVSPSSVMEMATDAATSTPRFSRPNSTIKTITIKLPDTSGPSEAVYMTTTVPQNFTKNANTLIGRHKPTRSSLRHSRMLVVNKTVPVRYPPGNSLNLRHLRLCQTLMILQILIGLVLNVIGLAIMVWSPSTNTKDNPYWSGLIFC</sequence>
<protein>
    <submittedName>
        <fullName evidence="3">Uncharacterized protein</fullName>
    </submittedName>
</protein>
<feature type="region of interest" description="Disordered" evidence="1">
    <location>
        <begin position="77"/>
        <end position="161"/>
    </location>
</feature>
<feature type="compositionally biased region" description="Low complexity" evidence="1">
    <location>
        <begin position="109"/>
        <end position="143"/>
    </location>
</feature>
<evidence type="ECO:0000313" key="3">
    <source>
        <dbReference type="EnsemblMetazoa" id="AMIN001227-PA"/>
    </source>
</evidence>
<organism evidence="3 4">
    <name type="scientific">Anopheles minimus</name>
    <dbReference type="NCBI Taxonomy" id="112268"/>
    <lineage>
        <taxon>Eukaryota</taxon>
        <taxon>Metazoa</taxon>
        <taxon>Ecdysozoa</taxon>
        <taxon>Arthropoda</taxon>
        <taxon>Hexapoda</taxon>
        <taxon>Insecta</taxon>
        <taxon>Pterygota</taxon>
        <taxon>Neoptera</taxon>
        <taxon>Endopterygota</taxon>
        <taxon>Diptera</taxon>
        <taxon>Nematocera</taxon>
        <taxon>Culicoidea</taxon>
        <taxon>Culicidae</taxon>
        <taxon>Anophelinae</taxon>
        <taxon>Anopheles</taxon>
    </lineage>
</organism>
<evidence type="ECO:0000256" key="1">
    <source>
        <dbReference type="SAM" id="MobiDB-lite"/>
    </source>
</evidence>
<keyword evidence="2" id="KW-1133">Transmembrane helix</keyword>
<feature type="compositionally biased region" description="Polar residues" evidence="1">
    <location>
        <begin position="1"/>
        <end position="15"/>
    </location>
</feature>
<evidence type="ECO:0000256" key="2">
    <source>
        <dbReference type="SAM" id="Phobius"/>
    </source>
</evidence>
<name>A0A182VT37_9DIPT</name>
<keyword evidence="4" id="KW-1185">Reference proteome</keyword>
<keyword evidence="2" id="KW-0812">Transmembrane</keyword>
<feature type="compositionally biased region" description="Polar residues" evidence="1">
    <location>
        <begin position="94"/>
        <end position="106"/>
    </location>
</feature>
<evidence type="ECO:0000313" key="4">
    <source>
        <dbReference type="Proteomes" id="UP000075920"/>
    </source>
</evidence>
<feature type="compositionally biased region" description="Polar residues" evidence="1">
    <location>
        <begin position="150"/>
        <end position="161"/>
    </location>
</feature>
<keyword evidence="2" id="KW-0472">Membrane</keyword>
<dbReference type="GO" id="GO:0042383">
    <property type="term" value="C:sarcolemma"/>
    <property type="evidence" value="ECO:0007669"/>
    <property type="project" value="TreeGrafter"/>
</dbReference>
<dbReference type="PANTHER" id="PTHR15260:SF1">
    <property type="entry name" value="SARCOSPAN"/>
    <property type="match status" value="1"/>
</dbReference>